<feature type="transmembrane region" description="Helical" evidence="1">
    <location>
        <begin position="343"/>
        <end position="366"/>
    </location>
</feature>
<dbReference type="eggNOG" id="COG1994">
    <property type="taxonomic scope" value="Bacteria"/>
</dbReference>
<dbReference type="KEGG" id="cpat:CLPA_c04770"/>
<dbReference type="RefSeq" id="WP_004455161.1">
    <property type="nucleotide sequence ID" value="NZ_ANZB01000001.1"/>
</dbReference>
<feature type="transmembrane region" description="Helical" evidence="1">
    <location>
        <begin position="116"/>
        <end position="136"/>
    </location>
</feature>
<dbReference type="EMBL" id="CP009268">
    <property type="protein sequence ID" value="AJA50565.1"/>
    <property type="molecule type" value="Genomic_DNA"/>
</dbReference>
<keyword evidence="1" id="KW-0812">Transmembrane</keyword>
<feature type="transmembrane region" description="Helical" evidence="1">
    <location>
        <begin position="244"/>
        <end position="263"/>
    </location>
</feature>
<accession>A0A0H3J1G7</accession>
<proteinExistence type="predicted"/>
<keyword evidence="1" id="KW-1133">Transmembrane helix</keyword>
<dbReference type="EMBL" id="JPGY02000001">
    <property type="protein sequence ID" value="KRU13423.1"/>
    <property type="molecule type" value="Genomic_DNA"/>
</dbReference>
<reference evidence="2 5" key="1">
    <citation type="journal article" date="2015" name="Genome Announc.">
        <title>Complete Genome Sequence of the Nitrogen-Fixing and Solvent-Producing Clostridium pasteurianum DSM 525.</title>
        <authorList>
            <person name="Poehlein A."/>
            <person name="Grosse-Honebrink A."/>
            <person name="Zhang Y."/>
            <person name="Minton N.P."/>
            <person name="Daniel R."/>
        </authorList>
    </citation>
    <scope>NUCLEOTIDE SEQUENCE [LARGE SCALE GENOMIC DNA]</scope>
    <source>
        <strain evidence="2">DSM 525</strain>
        <strain evidence="5">DSM 525 / ATCC 6013</strain>
    </source>
</reference>
<evidence type="ECO:0000256" key="1">
    <source>
        <dbReference type="SAM" id="Phobius"/>
    </source>
</evidence>
<feature type="transmembrane region" description="Helical" evidence="1">
    <location>
        <begin position="156"/>
        <end position="175"/>
    </location>
</feature>
<keyword evidence="5" id="KW-1185">Reference proteome</keyword>
<dbReference type="PATRIC" id="fig|1262449.3.peg.367"/>
<dbReference type="AlphaFoldDB" id="A0A0H3J1G7"/>
<organism evidence="2 5">
    <name type="scientific">Clostridium pasteurianum DSM 525 = ATCC 6013</name>
    <dbReference type="NCBI Taxonomy" id="1262449"/>
    <lineage>
        <taxon>Bacteria</taxon>
        <taxon>Bacillati</taxon>
        <taxon>Bacillota</taxon>
        <taxon>Clostridia</taxon>
        <taxon>Eubacteriales</taxon>
        <taxon>Clostridiaceae</taxon>
        <taxon>Clostridium</taxon>
    </lineage>
</organism>
<reference evidence="3 4" key="3">
    <citation type="journal article" name="Genome Announc.">
        <title>Improved Draft Genome Sequence of Clostridium pasteurianum Strain ATCC 6013 (DSM 525) Using a Hybrid Next-Generation Sequencing Approach.</title>
        <authorList>
            <person name="Pyne M.E."/>
            <person name="Utturkar S."/>
            <person name="Brown S.D."/>
            <person name="Moo-Young M."/>
            <person name="Chung D.A."/>
            <person name="Chou C.P."/>
        </authorList>
    </citation>
    <scope>NUCLEOTIDE SEQUENCE [LARGE SCALE GENOMIC DNA]</scope>
    <source>
        <strain evidence="3 4">ATCC 6013</strain>
    </source>
</reference>
<feature type="transmembrane region" description="Helical" evidence="1">
    <location>
        <begin position="283"/>
        <end position="302"/>
    </location>
</feature>
<name>A0A0H3J1G7_CLOPA</name>
<evidence type="ECO:0000313" key="3">
    <source>
        <dbReference type="EMBL" id="KRU13423.1"/>
    </source>
</evidence>
<feature type="transmembrane region" description="Helical" evidence="1">
    <location>
        <begin position="215"/>
        <end position="237"/>
    </location>
</feature>
<reference evidence="3" key="2">
    <citation type="submission" date="2015-10" db="EMBL/GenBank/DDBJ databases">
        <title>Improved Draft Genome Sequence of Clostridium pasteurianum Strain ATCC 6013 (DSM 525) Using a Hybrid Next-Generation Sequencing Approach.</title>
        <authorList>
            <person name="Pyne M.E."/>
            <person name="Utturkar S.M."/>
            <person name="Brown S.D."/>
            <person name="Moo-Young M."/>
            <person name="Chung D.A."/>
            <person name="Chou P.C."/>
        </authorList>
    </citation>
    <scope>NUCLEOTIDE SEQUENCE</scope>
    <source>
        <strain evidence="3">ATCC 6013</strain>
    </source>
</reference>
<evidence type="ECO:0008006" key="6">
    <source>
        <dbReference type="Google" id="ProtNLM"/>
    </source>
</evidence>
<evidence type="ECO:0000313" key="5">
    <source>
        <dbReference type="Proteomes" id="UP000030905"/>
    </source>
</evidence>
<keyword evidence="1" id="KW-0472">Membrane</keyword>
<dbReference type="KEGG" id="cpae:CPAST_c04770"/>
<gene>
    <name evidence="2" type="ORF">CLPA_c04770</name>
    <name evidence="3" type="ORF">CP6013_02671</name>
</gene>
<dbReference type="Proteomes" id="UP000030905">
    <property type="component" value="Chromosome"/>
</dbReference>
<sequence length="386" mass="45333">MEILDKINGKSLNNIKISKLDYSGYQQKWILNLNQKKYIVNRDVVIFIKRYESIKLNKSVLQNLNDKDLYILKGLDNIGCFDKEDNILKKSKSGFWLKKIILRSEMLKKFKIISNIFNRYISIITVLSIFINIIVLIKLNFISIYSQKINFNYKEYIFFVLFAIGGILFHEMGHISASLKYGICPKGLGIGMYFMSPVFFVDVDDTWLLSKKQRILIDVAGVYFQAIYTVFITILYLVTYEKIFIYLSVLLASSILFNLNPFLKYDGYWILSDYLGVYNLNKQFSIMIKAVICRIFGVNNYLKELRTKWSNKIIYSVSAYGIISLIFYFYFTISIIMLCKNNIYALITRFNIIIMISTIIYGFFAFKSITSLYNMIRYSIIELFNN</sequence>
<evidence type="ECO:0000313" key="4">
    <source>
        <dbReference type="Proteomes" id="UP000028042"/>
    </source>
</evidence>
<protein>
    <recommendedName>
        <fullName evidence="6">Peptidase family M50</fullName>
    </recommendedName>
</protein>
<dbReference type="GeneID" id="93072711"/>
<feature type="transmembrane region" description="Helical" evidence="1">
    <location>
        <begin position="314"/>
        <end position="337"/>
    </location>
</feature>
<evidence type="ECO:0000313" key="2">
    <source>
        <dbReference type="EMBL" id="AJA50565.1"/>
    </source>
</evidence>
<dbReference type="Proteomes" id="UP000028042">
    <property type="component" value="Unassembled WGS sequence"/>
</dbReference>